<accession>A0A2Z4Q5M0</accession>
<sequence length="124" mass="13983">MPSSIPAGHLRRTWGRDLWKAPEPFGGDGWRMVAKNERSSVIVTCATWPDGQQWVHASIAHDNRMPSYADLVVLHRSVWGDTGWAFQVFAPPSDHVNIHEYALHLYGRLDGERTHPDFAPNGTI</sequence>
<dbReference type="GeneID" id="54993277"/>
<dbReference type="Pfam" id="PF24746">
    <property type="entry name" value="DUF7694"/>
    <property type="match status" value="1"/>
</dbReference>
<reference evidence="2 3" key="1">
    <citation type="submission" date="2018-04" db="EMBL/GenBank/DDBJ databases">
        <authorList>
            <person name="Harrington T."/>
            <person name="Washburn E."/>
            <person name="Bricker J."/>
            <person name="McKinney A."/>
            <person name="Betsko A.J."/>
            <person name="Garlena R.A."/>
            <person name="Russell D.A."/>
            <person name="Pope W.A."/>
            <person name="Jacobs-Sera D."/>
            <person name="Hatfull G.F."/>
        </authorList>
    </citation>
    <scope>NUCLEOTIDE SEQUENCE [LARGE SCALE GENOMIC DNA]</scope>
</reference>
<evidence type="ECO:0000313" key="3">
    <source>
        <dbReference type="Proteomes" id="UP000250535"/>
    </source>
</evidence>
<dbReference type="RefSeq" id="YP_009802722.1">
    <property type="nucleotide sequence ID" value="NC_047987.1"/>
</dbReference>
<gene>
    <name evidence="2" type="primary">50</name>
    <name evidence="2" type="ORF">SEA_MEMENTOMORI_50</name>
</gene>
<dbReference type="KEGG" id="vg:54993277"/>
<feature type="domain" description="DUF7694" evidence="1">
    <location>
        <begin position="48"/>
        <end position="108"/>
    </location>
</feature>
<dbReference type="EMBL" id="MH271303">
    <property type="protein sequence ID" value="AWY05304.1"/>
    <property type="molecule type" value="Genomic_DNA"/>
</dbReference>
<protein>
    <recommendedName>
        <fullName evidence="1">DUF7694 domain-containing protein</fullName>
    </recommendedName>
</protein>
<evidence type="ECO:0000259" key="1">
    <source>
        <dbReference type="Pfam" id="PF24746"/>
    </source>
</evidence>
<proteinExistence type="predicted"/>
<keyword evidence="3" id="KW-1185">Reference proteome</keyword>
<evidence type="ECO:0000313" key="2">
    <source>
        <dbReference type="EMBL" id="AWY05304.1"/>
    </source>
</evidence>
<dbReference type="Proteomes" id="UP000250535">
    <property type="component" value="Segment"/>
</dbReference>
<name>A0A2Z4Q5M0_9CAUD</name>
<organism evidence="2 3">
    <name type="scientific">Microbacterium phage MementoMori</name>
    <dbReference type="NCBI Taxonomy" id="2201436"/>
    <lineage>
        <taxon>Viruses</taxon>
        <taxon>Duplodnaviria</taxon>
        <taxon>Heunggongvirae</taxon>
        <taxon>Uroviricota</taxon>
        <taxon>Caudoviricetes</taxon>
        <taxon>Kutznervirinae</taxon>
        <taxon>Mementomorivirus</taxon>
        <taxon>Mementomorivirus mementomori</taxon>
    </lineage>
</organism>
<dbReference type="InterPro" id="IPR056111">
    <property type="entry name" value="DUF7694"/>
</dbReference>